<dbReference type="PANTHER" id="PTHR30294:SF46">
    <property type="entry name" value="ABC TRANSPORTER PERMEASE"/>
    <property type="match status" value="1"/>
</dbReference>
<gene>
    <name evidence="8" type="ORF">HPS54_02655</name>
</gene>
<dbReference type="Pfam" id="PF12698">
    <property type="entry name" value="ABC2_membrane_3"/>
    <property type="match status" value="1"/>
</dbReference>
<evidence type="ECO:0000256" key="6">
    <source>
        <dbReference type="SAM" id="Phobius"/>
    </source>
</evidence>
<dbReference type="InterPro" id="IPR051449">
    <property type="entry name" value="ABC-2_transporter_component"/>
</dbReference>
<dbReference type="RefSeq" id="WP_253951911.1">
    <property type="nucleotide sequence ID" value="NZ_CATEIB010000013.1"/>
</dbReference>
<feature type="domain" description="ABC-2 type transporter transmembrane" evidence="7">
    <location>
        <begin position="33"/>
        <end position="384"/>
    </location>
</feature>
<feature type="transmembrane region" description="Helical" evidence="6">
    <location>
        <begin position="196"/>
        <end position="219"/>
    </location>
</feature>
<dbReference type="Proteomes" id="UP000820977">
    <property type="component" value="Unassembled WGS sequence"/>
</dbReference>
<accession>A0ABX2B168</accession>
<dbReference type="InterPro" id="IPR013525">
    <property type="entry name" value="ABC2_TM"/>
</dbReference>
<feature type="transmembrane region" description="Helical" evidence="6">
    <location>
        <begin position="284"/>
        <end position="302"/>
    </location>
</feature>
<evidence type="ECO:0000259" key="7">
    <source>
        <dbReference type="Pfam" id="PF12698"/>
    </source>
</evidence>
<evidence type="ECO:0000313" key="9">
    <source>
        <dbReference type="Proteomes" id="UP000820977"/>
    </source>
</evidence>
<evidence type="ECO:0000256" key="4">
    <source>
        <dbReference type="ARBA" id="ARBA00022989"/>
    </source>
</evidence>
<evidence type="ECO:0000313" key="8">
    <source>
        <dbReference type="EMBL" id="NPE24430.1"/>
    </source>
</evidence>
<keyword evidence="2" id="KW-1003">Cell membrane</keyword>
<evidence type="ECO:0000256" key="1">
    <source>
        <dbReference type="ARBA" id="ARBA00004651"/>
    </source>
</evidence>
<dbReference type="EMBL" id="JABKKJ010000002">
    <property type="protein sequence ID" value="NPE24430.1"/>
    <property type="molecule type" value="Genomic_DNA"/>
</dbReference>
<dbReference type="Gene3D" id="3.40.1710.10">
    <property type="entry name" value="abc type-2 transporter like domain"/>
    <property type="match status" value="1"/>
</dbReference>
<evidence type="ECO:0000256" key="2">
    <source>
        <dbReference type="ARBA" id="ARBA00022475"/>
    </source>
</evidence>
<keyword evidence="5 6" id="KW-0472">Membrane</keyword>
<evidence type="ECO:0000256" key="5">
    <source>
        <dbReference type="ARBA" id="ARBA00023136"/>
    </source>
</evidence>
<dbReference type="PANTHER" id="PTHR30294">
    <property type="entry name" value="MEMBRANE COMPONENT OF ABC TRANSPORTER YHHJ-RELATED"/>
    <property type="match status" value="1"/>
</dbReference>
<feature type="transmembrane region" description="Helical" evidence="6">
    <location>
        <begin position="309"/>
        <end position="328"/>
    </location>
</feature>
<feature type="transmembrane region" description="Helical" evidence="6">
    <location>
        <begin position="240"/>
        <end position="264"/>
    </location>
</feature>
<comment type="subcellular location">
    <subcellularLocation>
        <location evidence="1">Cell membrane</location>
        <topology evidence="1">Multi-pass membrane protein</topology>
    </subcellularLocation>
</comment>
<proteinExistence type="predicted"/>
<name>A0ABX2B168_9BACT</name>
<evidence type="ECO:0000256" key="3">
    <source>
        <dbReference type="ARBA" id="ARBA00022692"/>
    </source>
</evidence>
<organism evidence="8 9">
    <name type="scientific">Xylanibacter caecicola</name>
    <dbReference type="NCBI Taxonomy" id="2736294"/>
    <lineage>
        <taxon>Bacteria</taxon>
        <taxon>Pseudomonadati</taxon>
        <taxon>Bacteroidota</taxon>
        <taxon>Bacteroidia</taxon>
        <taxon>Bacteroidales</taxon>
        <taxon>Prevotellaceae</taxon>
        <taxon>Xylanibacter</taxon>
    </lineage>
</organism>
<protein>
    <submittedName>
        <fullName evidence="8">ABC transporter permease</fullName>
    </submittedName>
</protein>
<sequence>MSMKMLQRINEGLHDMCHIWAEEMKNVVRDEGVLIFFVLVPLLYPILYSWIYNNEVVREVPVAVVDNSHSSMSRMFIREFDASPDTRVAYHCNSLDEAKDLVGRQAVHGVIYFPQDFQTRINRMEQSHVSVYCDMSLMLTYKAIFQTASSVAANINSKIQTSLSGNTTGREDEITIKPLDFDEIPMFNTTGGYGNFILPGVLMLIIQQTLLLGIGLSAGTAREKNKYKELIPVSRHYNGIFRIVLGKSICYFMIYSVIAAYVTLVIPRMFGFVSLVHAPDLVTFMLPYLLSCIFFGMMLSCLVRYRENVILLVVFSSILFLFLSGMSWPSSNIPGTWKAVSWLFPSTFGIQGFVSMNTAGARLGDISLQYICLWIQTVVFFIMTCAVYKFQIDRVKKLRSREQ</sequence>
<comment type="caution">
    <text evidence="8">The sequence shown here is derived from an EMBL/GenBank/DDBJ whole genome shotgun (WGS) entry which is preliminary data.</text>
</comment>
<feature type="transmembrane region" description="Helical" evidence="6">
    <location>
        <begin position="368"/>
        <end position="390"/>
    </location>
</feature>
<reference evidence="8 9" key="1">
    <citation type="submission" date="2020-05" db="EMBL/GenBank/DDBJ databases">
        <title>Distinct polysaccharide utilization as determinants for interspecies competition between intestinal Prevotella spp.</title>
        <authorList>
            <person name="Galvez E.J.C."/>
            <person name="Iljazovic A."/>
            <person name="Strowig T."/>
        </authorList>
    </citation>
    <scope>NUCLEOTIDE SEQUENCE [LARGE SCALE GENOMIC DNA]</scope>
    <source>
        <strain evidence="8 9">PCHR</strain>
    </source>
</reference>
<keyword evidence="4 6" id="KW-1133">Transmembrane helix</keyword>
<keyword evidence="9" id="KW-1185">Reference proteome</keyword>
<keyword evidence="3 6" id="KW-0812">Transmembrane</keyword>
<feature type="transmembrane region" description="Helical" evidence="6">
    <location>
        <begin position="33"/>
        <end position="51"/>
    </location>
</feature>